<evidence type="ECO:0000256" key="19">
    <source>
        <dbReference type="PIRNR" id="PIRNR017184"/>
    </source>
</evidence>
<comment type="catalytic activity">
    <reaction evidence="16 17 19">
        <text>(6S)-NADPHX + ADP = AMP + phosphate + NADPH + H(+)</text>
        <dbReference type="Rhea" id="RHEA:32235"/>
        <dbReference type="ChEBI" id="CHEBI:15378"/>
        <dbReference type="ChEBI" id="CHEBI:43474"/>
        <dbReference type="ChEBI" id="CHEBI:57783"/>
        <dbReference type="ChEBI" id="CHEBI:64076"/>
        <dbReference type="ChEBI" id="CHEBI:456215"/>
        <dbReference type="ChEBI" id="CHEBI:456216"/>
        <dbReference type="EC" id="4.2.1.136"/>
    </reaction>
</comment>
<dbReference type="Gene3D" id="3.40.50.10260">
    <property type="entry name" value="YjeF N-terminal domain"/>
    <property type="match status" value="1"/>
</dbReference>
<dbReference type="EMBL" id="LJCO01000017">
    <property type="protein sequence ID" value="KPV44987.1"/>
    <property type="molecule type" value="Genomic_DNA"/>
</dbReference>
<dbReference type="InterPro" id="IPR029056">
    <property type="entry name" value="Ribokinase-like"/>
</dbReference>
<comment type="function">
    <text evidence="18">Catalyzes the epimerization of the S- and R-forms of NAD(P)HX, a damaged form of NAD(P)H that is a result of enzymatic or heat-dependent hydration. This is a prerequisite for the S-specific NAD(P)H-hydrate dehydratase to allow the repair of both epimers of NAD(P)HX.</text>
</comment>
<evidence type="ECO:0000313" key="22">
    <source>
        <dbReference type="EMBL" id="KPV44987.1"/>
    </source>
</evidence>
<dbReference type="PANTHER" id="PTHR12592:SF0">
    <property type="entry name" value="ATP-DEPENDENT (S)-NAD(P)H-HYDRATE DEHYDRATASE"/>
    <property type="match status" value="1"/>
</dbReference>
<accession>A0A0P9ENH1</accession>
<feature type="binding site" evidence="17">
    <location>
        <position position="257"/>
    </location>
    <ligand>
        <name>(6S)-NADPHX</name>
        <dbReference type="ChEBI" id="CHEBI:64076"/>
    </ligand>
</feature>
<comment type="cofactor">
    <cofactor evidence="18 19">
        <name>K(+)</name>
        <dbReference type="ChEBI" id="CHEBI:29103"/>
    </cofactor>
    <text evidence="18 19">Binds 1 potassium ion per subunit.</text>
</comment>
<dbReference type="CDD" id="cd01171">
    <property type="entry name" value="YXKO-related"/>
    <property type="match status" value="1"/>
</dbReference>
<evidence type="ECO:0000256" key="17">
    <source>
        <dbReference type="HAMAP-Rule" id="MF_01965"/>
    </source>
</evidence>
<comment type="function">
    <text evidence="14 19">Bifunctional enzyme that catalyzes the epimerization of the S- and R-forms of NAD(P)HX and the dehydration of the S-form of NAD(P)HX at the expense of ADP, which is converted to AMP. This allows the repair of both epimers of NAD(P)HX, a damaged form of NAD(P)H that is a result of enzymatic or heat-dependent hydration.</text>
</comment>
<dbReference type="HAMAP" id="MF_01966">
    <property type="entry name" value="NADHX_epimerase"/>
    <property type="match status" value="1"/>
</dbReference>
<dbReference type="SUPFAM" id="SSF53613">
    <property type="entry name" value="Ribokinase-like"/>
    <property type="match status" value="1"/>
</dbReference>
<comment type="similarity">
    <text evidence="18">Belongs to the NnrE/AIBP family.</text>
</comment>
<comment type="subunit">
    <text evidence="17">Homotetramer.</text>
</comment>
<name>A0A0P9ENH1_9BACL</name>
<evidence type="ECO:0000313" key="23">
    <source>
        <dbReference type="Proteomes" id="UP000050482"/>
    </source>
</evidence>
<dbReference type="Gene3D" id="3.40.1190.20">
    <property type="match status" value="1"/>
</dbReference>
<keyword evidence="12 17" id="KW-0456">Lyase</keyword>
<dbReference type="GO" id="GO:0046496">
    <property type="term" value="P:nicotinamide nucleotide metabolic process"/>
    <property type="evidence" value="ECO:0007669"/>
    <property type="project" value="UniProtKB-UniRule"/>
</dbReference>
<evidence type="ECO:0000256" key="14">
    <source>
        <dbReference type="ARBA" id="ARBA00025153"/>
    </source>
</evidence>
<keyword evidence="8 17" id="KW-0521">NADP</keyword>
<keyword evidence="5 18" id="KW-0479">Metal-binding</keyword>
<comment type="similarity">
    <text evidence="17">Belongs to the NnrD/CARKD family.</text>
</comment>
<evidence type="ECO:0000256" key="11">
    <source>
        <dbReference type="ARBA" id="ARBA00023235"/>
    </source>
</evidence>
<dbReference type="GO" id="GO:0046872">
    <property type="term" value="F:metal ion binding"/>
    <property type="evidence" value="ECO:0007669"/>
    <property type="project" value="UniProtKB-UniRule"/>
</dbReference>
<evidence type="ECO:0000256" key="18">
    <source>
        <dbReference type="HAMAP-Rule" id="MF_01966"/>
    </source>
</evidence>
<comment type="cofactor">
    <cofactor evidence="17">
        <name>Mg(2+)</name>
        <dbReference type="ChEBI" id="CHEBI:18420"/>
    </cofactor>
</comment>
<keyword evidence="13" id="KW-0511">Multifunctional enzyme</keyword>
<dbReference type="EC" id="4.2.1.136" evidence="19"/>
<dbReference type="GO" id="GO:0005524">
    <property type="term" value="F:ATP binding"/>
    <property type="evidence" value="ECO:0007669"/>
    <property type="project" value="UniProtKB-UniRule"/>
</dbReference>
<keyword evidence="7 17" id="KW-0067">ATP-binding</keyword>
<sequence length="484" mass="50471">MYLVTRDQMQALDNHTIHALFVPGIVLMDHAGKAVADKVMEDSPHRVVICAGKGNNGGDGWIAARWCHQYGAEVEVVTVVPPEQLNHDAATAAKTAVAAGVPWRVYSPGDELPDADVYVDALLGTGTDRPLQGALQSLAAALNDSGRPIVAVDIPTGVNPNTGEVTGDAVRAYRTVCLAAQKLGTAISPGCHYAGKVEVVDIGIPVASLVEKSGKSHDMARLITHSMVRELLPKRLNESNKGTYGRLAVAVGAMQGASVLAGMGAARVGAGLIALMATDRLQVSTPPEFVVQVRPDGWTEPAAARALVMGPGLGANAEAWRQVLEQFKGPVVLDADGLQLIGSLDKSRHSTVVTPHPKECARMLGWSTDEVQAHRLEAARQLAVKTGAIVVLKGFHSLVVSPDGRVHVNPTGDSSLATAGTGDVLAGMVGGMMAQSLDPYAAACAAVWLHGRAGEMAGEQLTSASTMASDIVDFISRAIRSIST</sequence>
<evidence type="ECO:0000256" key="9">
    <source>
        <dbReference type="ARBA" id="ARBA00022958"/>
    </source>
</evidence>
<dbReference type="AlphaFoldDB" id="A0A0P9ENH1"/>
<dbReference type="PANTHER" id="PTHR12592">
    <property type="entry name" value="ATP-DEPENDENT (S)-NAD(P)H-HYDRATE DEHYDRATASE FAMILY MEMBER"/>
    <property type="match status" value="1"/>
</dbReference>
<evidence type="ECO:0000259" key="20">
    <source>
        <dbReference type="PROSITE" id="PS51383"/>
    </source>
</evidence>
<dbReference type="Proteomes" id="UP000050482">
    <property type="component" value="Unassembled WGS sequence"/>
</dbReference>
<feature type="binding site" evidence="17">
    <location>
        <begin position="393"/>
        <end position="397"/>
    </location>
    <ligand>
        <name>AMP</name>
        <dbReference type="ChEBI" id="CHEBI:456215"/>
    </ligand>
</feature>
<keyword evidence="6 17" id="KW-0547">Nucleotide-binding</keyword>
<dbReference type="GO" id="GO:0110051">
    <property type="term" value="P:metabolite repair"/>
    <property type="evidence" value="ECO:0007669"/>
    <property type="project" value="TreeGrafter"/>
</dbReference>
<dbReference type="Pfam" id="PF03853">
    <property type="entry name" value="YjeF_N"/>
    <property type="match status" value="1"/>
</dbReference>
<evidence type="ECO:0000259" key="21">
    <source>
        <dbReference type="PROSITE" id="PS51385"/>
    </source>
</evidence>
<dbReference type="InterPro" id="IPR036652">
    <property type="entry name" value="YjeF_N_dom_sf"/>
</dbReference>
<dbReference type="PROSITE" id="PS01050">
    <property type="entry name" value="YJEF_C_2"/>
    <property type="match status" value="1"/>
</dbReference>
<evidence type="ECO:0000256" key="7">
    <source>
        <dbReference type="ARBA" id="ARBA00022840"/>
    </source>
</evidence>
<comment type="caution">
    <text evidence="18">Lacks conserved residue(s) required for the propagation of feature annotation.</text>
</comment>
<feature type="binding site" evidence="18">
    <location>
        <begin position="124"/>
        <end position="130"/>
    </location>
    <ligand>
        <name>(6S)-NADPHX</name>
        <dbReference type="ChEBI" id="CHEBI:64076"/>
    </ligand>
</feature>
<evidence type="ECO:0000256" key="6">
    <source>
        <dbReference type="ARBA" id="ARBA00022741"/>
    </source>
</evidence>
<evidence type="ECO:0000256" key="5">
    <source>
        <dbReference type="ARBA" id="ARBA00022723"/>
    </source>
</evidence>
<evidence type="ECO:0000256" key="4">
    <source>
        <dbReference type="ARBA" id="ARBA00009524"/>
    </source>
</evidence>
<dbReference type="NCBIfam" id="TIGR00197">
    <property type="entry name" value="yjeF_nterm"/>
    <property type="match status" value="1"/>
</dbReference>
<comment type="similarity">
    <text evidence="3 19">In the N-terminal section; belongs to the NnrE/AIBP family.</text>
</comment>
<evidence type="ECO:0000256" key="13">
    <source>
        <dbReference type="ARBA" id="ARBA00023268"/>
    </source>
</evidence>
<comment type="catalytic activity">
    <reaction evidence="2 18 19">
        <text>(6R)-NADPHX = (6S)-NADPHX</text>
        <dbReference type="Rhea" id="RHEA:32227"/>
        <dbReference type="ChEBI" id="CHEBI:64076"/>
        <dbReference type="ChEBI" id="CHEBI:64077"/>
        <dbReference type="EC" id="5.1.99.6"/>
    </reaction>
</comment>
<feature type="binding site" evidence="18">
    <location>
        <position position="120"/>
    </location>
    <ligand>
        <name>K(+)</name>
        <dbReference type="ChEBI" id="CHEBI:29103"/>
    </ligand>
</feature>
<evidence type="ECO:0000256" key="1">
    <source>
        <dbReference type="ARBA" id="ARBA00000013"/>
    </source>
</evidence>
<evidence type="ECO:0000256" key="2">
    <source>
        <dbReference type="ARBA" id="ARBA00000909"/>
    </source>
</evidence>
<gene>
    <name evidence="17" type="primary">nnrD</name>
    <name evidence="18" type="synonym">nnrE</name>
    <name evidence="22" type="ORF">AN477_04240</name>
</gene>
<organism evidence="22 23">
    <name type="scientific">Alicyclobacillus ferrooxydans</name>
    <dbReference type="NCBI Taxonomy" id="471514"/>
    <lineage>
        <taxon>Bacteria</taxon>
        <taxon>Bacillati</taxon>
        <taxon>Bacillota</taxon>
        <taxon>Bacilli</taxon>
        <taxon>Bacillales</taxon>
        <taxon>Alicyclobacillaceae</taxon>
        <taxon>Alicyclobacillus</taxon>
    </lineage>
</organism>
<evidence type="ECO:0000256" key="10">
    <source>
        <dbReference type="ARBA" id="ARBA00023027"/>
    </source>
</evidence>
<dbReference type="HAMAP" id="MF_01965">
    <property type="entry name" value="NADHX_dehydratase"/>
    <property type="match status" value="1"/>
</dbReference>
<dbReference type="PIRSF" id="PIRSF017184">
    <property type="entry name" value="Nnr"/>
    <property type="match status" value="1"/>
</dbReference>
<proteinExistence type="inferred from homology"/>
<comment type="catalytic activity">
    <reaction evidence="1 18 19">
        <text>(6R)-NADHX = (6S)-NADHX</text>
        <dbReference type="Rhea" id="RHEA:32215"/>
        <dbReference type="ChEBI" id="CHEBI:64074"/>
        <dbReference type="ChEBI" id="CHEBI:64075"/>
        <dbReference type="EC" id="5.1.99.6"/>
    </reaction>
</comment>
<comment type="similarity">
    <text evidence="4 19">In the C-terminal section; belongs to the NnrD/CARKD family.</text>
</comment>
<dbReference type="OrthoDB" id="9806925at2"/>
<feature type="binding site" evidence="17">
    <location>
        <position position="312"/>
    </location>
    <ligand>
        <name>(6S)-NADPHX</name>
        <dbReference type="ChEBI" id="CHEBI:64076"/>
    </ligand>
</feature>
<comment type="caution">
    <text evidence="22">The sequence shown here is derived from an EMBL/GenBank/DDBJ whole genome shotgun (WGS) entry which is preliminary data.</text>
</comment>
<keyword evidence="9 18" id="KW-0630">Potassium</keyword>
<dbReference type="STRING" id="471514.AN477_04240"/>
<dbReference type="SUPFAM" id="SSF64153">
    <property type="entry name" value="YjeF N-terminal domain-like"/>
    <property type="match status" value="1"/>
</dbReference>
<feature type="binding site" evidence="17">
    <location>
        <position position="422"/>
    </location>
    <ligand>
        <name>AMP</name>
        <dbReference type="ChEBI" id="CHEBI:456215"/>
    </ligand>
</feature>
<dbReference type="InterPro" id="IPR004443">
    <property type="entry name" value="YjeF_N_dom"/>
</dbReference>
<dbReference type="GO" id="GO:0052856">
    <property type="term" value="F:NAD(P)HX epimerase activity"/>
    <property type="evidence" value="ECO:0007669"/>
    <property type="project" value="UniProtKB-UniRule"/>
</dbReference>
<evidence type="ECO:0000256" key="12">
    <source>
        <dbReference type="ARBA" id="ARBA00023239"/>
    </source>
</evidence>
<dbReference type="EC" id="5.1.99.6" evidence="19"/>
<feature type="binding site" evidence="18">
    <location>
        <position position="153"/>
    </location>
    <ligand>
        <name>(6S)-NADPHX</name>
        <dbReference type="ChEBI" id="CHEBI:64076"/>
    </ligand>
</feature>
<dbReference type="PROSITE" id="PS51385">
    <property type="entry name" value="YJEF_N"/>
    <property type="match status" value="1"/>
</dbReference>
<dbReference type="InterPro" id="IPR000631">
    <property type="entry name" value="CARKD"/>
</dbReference>
<evidence type="ECO:0000256" key="8">
    <source>
        <dbReference type="ARBA" id="ARBA00022857"/>
    </source>
</evidence>
<feature type="binding site" evidence="17">
    <location>
        <position position="356"/>
    </location>
    <ligand>
        <name>(6S)-NADPHX</name>
        <dbReference type="ChEBI" id="CHEBI:64076"/>
    </ligand>
</feature>
<dbReference type="PATRIC" id="fig|471514.4.peg.2686"/>
<feature type="binding site" evidence="18">
    <location>
        <begin position="55"/>
        <end position="59"/>
    </location>
    <ligand>
        <name>(6S)-NADPHX</name>
        <dbReference type="ChEBI" id="CHEBI:64076"/>
    </ligand>
</feature>
<dbReference type="GO" id="GO:0052855">
    <property type="term" value="F:ADP-dependent NAD(P)H-hydrate dehydratase activity"/>
    <property type="evidence" value="ECO:0007669"/>
    <property type="project" value="UniProtKB-UniRule"/>
</dbReference>
<dbReference type="RefSeq" id="WP_054967936.1">
    <property type="nucleotide sequence ID" value="NZ_LJCO01000017.1"/>
</dbReference>
<dbReference type="Pfam" id="PF01256">
    <property type="entry name" value="Carb_kinase"/>
    <property type="match status" value="1"/>
</dbReference>
<dbReference type="InterPro" id="IPR017953">
    <property type="entry name" value="Carbohydrate_kinase_pred_CS"/>
</dbReference>
<evidence type="ECO:0000256" key="15">
    <source>
        <dbReference type="ARBA" id="ARBA00048238"/>
    </source>
</evidence>
<feature type="domain" description="YjeF C-terminal" evidence="20">
    <location>
        <begin position="224"/>
        <end position="482"/>
    </location>
</feature>
<protein>
    <recommendedName>
        <fullName evidence="19">Bifunctional NAD(P)H-hydrate repair enzyme</fullName>
    </recommendedName>
    <alternativeName>
        <fullName evidence="19">Nicotinamide nucleotide repair protein</fullName>
    </alternativeName>
    <domain>
        <recommendedName>
            <fullName evidence="19">ADP-dependent (S)-NAD(P)H-hydrate dehydratase</fullName>
            <ecNumber evidence="19">4.2.1.136</ecNumber>
        </recommendedName>
        <alternativeName>
            <fullName evidence="19">ADP-dependent NAD(P)HX dehydratase</fullName>
        </alternativeName>
    </domain>
    <domain>
        <recommendedName>
            <fullName evidence="19">NAD(P)H-hydrate epimerase</fullName>
            <ecNumber evidence="19">5.1.99.6</ecNumber>
        </recommendedName>
    </domain>
</protein>
<comment type="catalytic activity">
    <reaction evidence="15 17 19">
        <text>(6S)-NADHX + ADP = AMP + phosphate + NADH + H(+)</text>
        <dbReference type="Rhea" id="RHEA:32223"/>
        <dbReference type="ChEBI" id="CHEBI:15378"/>
        <dbReference type="ChEBI" id="CHEBI:43474"/>
        <dbReference type="ChEBI" id="CHEBI:57945"/>
        <dbReference type="ChEBI" id="CHEBI:64074"/>
        <dbReference type="ChEBI" id="CHEBI:456215"/>
        <dbReference type="ChEBI" id="CHEBI:456216"/>
        <dbReference type="EC" id="4.2.1.136"/>
    </reaction>
</comment>
<feature type="binding site" evidence="18">
    <location>
        <position position="156"/>
    </location>
    <ligand>
        <name>K(+)</name>
        <dbReference type="ChEBI" id="CHEBI:29103"/>
    </ligand>
</feature>
<feature type="binding site" evidence="18">
    <location>
        <position position="56"/>
    </location>
    <ligand>
        <name>K(+)</name>
        <dbReference type="ChEBI" id="CHEBI:29103"/>
    </ligand>
</feature>
<comment type="function">
    <text evidence="17">Catalyzes the dehydration of the S-form of NAD(P)HX at the expense of ADP, which is converted to AMP. Together with NAD(P)HX epimerase, which catalyzes the epimerization of the S- and R-forms, the enzyme allows the repair of both epimers of NAD(P)HX, a damaged form of NAD(P)H that is a result of enzymatic or heat-dependent hydration.</text>
</comment>
<keyword evidence="23" id="KW-1185">Reference proteome</keyword>
<keyword evidence="11 18" id="KW-0413">Isomerase</keyword>
<dbReference type="PROSITE" id="PS51383">
    <property type="entry name" value="YJEF_C_3"/>
    <property type="match status" value="1"/>
</dbReference>
<keyword evidence="10 17" id="KW-0520">NAD</keyword>
<dbReference type="InterPro" id="IPR030677">
    <property type="entry name" value="Nnr"/>
</dbReference>
<evidence type="ECO:0000256" key="3">
    <source>
        <dbReference type="ARBA" id="ARBA00006001"/>
    </source>
</evidence>
<evidence type="ECO:0000256" key="16">
    <source>
        <dbReference type="ARBA" id="ARBA00049209"/>
    </source>
</evidence>
<dbReference type="NCBIfam" id="TIGR00196">
    <property type="entry name" value="yjeF_cterm"/>
    <property type="match status" value="1"/>
</dbReference>
<feature type="domain" description="YjeF N-terminal" evidence="21">
    <location>
        <begin position="9"/>
        <end position="210"/>
    </location>
</feature>
<reference evidence="22 23" key="1">
    <citation type="submission" date="2015-09" db="EMBL/GenBank/DDBJ databases">
        <title>Draft genome sequence of Alicyclobacillus ferrooxydans DSM 22381.</title>
        <authorList>
            <person name="Hemp J."/>
        </authorList>
    </citation>
    <scope>NUCLEOTIDE SEQUENCE [LARGE SCALE GENOMIC DNA]</scope>
    <source>
        <strain evidence="22 23">TC-34</strain>
    </source>
</reference>
<feature type="binding site" evidence="17">
    <location>
        <position position="423"/>
    </location>
    <ligand>
        <name>(6S)-NADPHX</name>
        <dbReference type="ChEBI" id="CHEBI:64076"/>
    </ligand>
</feature>